<keyword evidence="3" id="KW-1185">Reference proteome</keyword>
<accession>A0A6H5HF03</accession>
<evidence type="ECO:0000256" key="1">
    <source>
        <dbReference type="SAM" id="Coils"/>
    </source>
</evidence>
<dbReference type="AlphaFoldDB" id="A0A6H5HF03"/>
<reference evidence="2 3" key="1">
    <citation type="submission" date="2020-02" db="EMBL/GenBank/DDBJ databases">
        <authorList>
            <person name="Ferguson B K."/>
        </authorList>
    </citation>
    <scope>NUCLEOTIDE SEQUENCE [LARGE SCALE GENOMIC DNA]</scope>
</reference>
<dbReference type="Proteomes" id="UP000479000">
    <property type="component" value="Unassembled WGS sequence"/>
</dbReference>
<evidence type="ECO:0000313" key="2">
    <source>
        <dbReference type="EMBL" id="CAB0012219.1"/>
    </source>
</evidence>
<feature type="non-terminal residue" evidence="2">
    <location>
        <position position="1"/>
    </location>
</feature>
<evidence type="ECO:0000313" key="3">
    <source>
        <dbReference type="Proteomes" id="UP000479000"/>
    </source>
</evidence>
<name>A0A6H5HF03_9HEMI</name>
<proteinExistence type="predicted"/>
<dbReference type="PANTHER" id="PTHR43038">
    <property type="entry name" value="ATP-BINDING CASSETTE, SUB-FAMILY H, MEMBER 1"/>
    <property type="match status" value="1"/>
</dbReference>
<feature type="coiled-coil region" evidence="1">
    <location>
        <begin position="312"/>
        <end position="339"/>
    </location>
</feature>
<protein>
    <submittedName>
        <fullName evidence="2">Uncharacterized protein</fullName>
    </submittedName>
</protein>
<organism evidence="2 3">
    <name type="scientific">Nesidiocoris tenuis</name>
    <dbReference type="NCBI Taxonomy" id="355587"/>
    <lineage>
        <taxon>Eukaryota</taxon>
        <taxon>Metazoa</taxon>
        <taxon>Ecdysozoa</taxon>
        <taxon>Arthropoda</taxon>
        <taxon>Hexapoda</taxon>
        <taxon>Insecta</taxon>
        <taxon>Pterygota</taxon>
        <taxon>Neoptera</taxon>
        <taxon>Paraneoptera</taxon>
        <taxon>Hemiptera</taxon>
        <taxon>Heteroptera</taxon>
        <taxon>Panheteroptera</taxon>
        <taxon>Cimicomorpha</taxon>
        <taxon>Miridae</taxon>
        <taxon>Dicyphina</taxon>
        <taxon>Nesidiocoris</taxon>
    </lineage>
</organism>
<dbReference type="EMBL" id="CADCXU010025101">
    <property type="protein sequence ID" value="CAB0012219.1"/>
    <property type="molecule type" value="Genomic_DNA"/>
</dbReference>
<gene>
    <name evidence="2" type="ORF">NTEN_LOCUS16986</name>
</gene>
<dbReference type="PANTHER" id="PTHR43038:SF3">
    <property type="entry name" value="ABC TRANSPORTER G FAMILY MEMBER 20 ISOFORM X1"/>
    <property type="match status" value="1"/>
</dbReference>
<dbReference type="OrthoDB" id="6628892at2759"/>
<keyword evidence="1" id="KW-0175">Coiled coil</keyword>
<sequence length="396" mass="45857">KMATQKIAVSVREVYKTYDGRKFVLKGLNMTVEKGSIIWAYLKRLTEKEEKTVIITTHYMEEATLANKRDVPDLQRGIDMVKRSETWGVIEVHRNFSNFMYKLSNTKILDQDGEDELAIEHGSLKIHLDRSNAIMDEILFTHLYKSMEEAMKDIFEDCGWPSKLPQIPMKYYAHNPNDVWCHSHHRRKSLRSNGTECRRRCNTLRTAGIPFWSTAVYPYVSIAGSGRGHVRSAWLRIQKPNCRAEPAFPSRTTWHSDLLGCLMADSRLRLHFARSLDHSLVRRYHRTRQSDRKPVFPREKLNTTFDFTSYLLQALTDVLKQTETAVAQAKAELNGINELQSLPVQKPIAIKTPTTLCGRQRSISRGLLSKHHPSKTLQTTNGLRPIRRRQIFFHVI</sequence>